<dbReference type="GO" id="GO:0003935">
    <property type="term" value="F:GTP cyclohydrolase II activity"/>
    <property type="evidence" value="ECO:0007669"/>
    <property type="project" value="TreeGrafter"/>
</dbReference>
<keyword evidence="4" id="KW-0686">Riboflavin biosynthesis</keyword>
<keyword evidence="5" id="KW-0479">Metal-binding</keyword>
<dbReference type="PANTHER" id="PTHR21327:SF18">
    <property type="entry name" value="3,4-DIHYDROXY-2-BUTANONE 4-PHOSPHATE SYNTHASE"/>
    <property type="match status" value="1"/>
</dbReference>
<dbReference type="AlphaFoldDB" id="A0A3N2GRA1"/>
<evidence type="ECO:0000313" key="6">
    <source>
        <dbReference type="EMBL" id="ROS39156.1"/>
    </source>
</evidence>
<protein>
    <recommendedName>
        <fullName evidence="3">3,4-dihydroxy-2-butanone-4-phosphate synthase</fullName>
        <ecNumber evidence="3">4.1.99.12</ecNumber>
    </recommendedName>
</protein>
<evidence type="ECO:0000256" key="4">
    <source>
        <dbReference type="ARBA" id="ARBA00022619"/>
    </source>
</evidence>
<dbReference type="GO" id="GO:0008686">
    <property type="term" value="F:3,4-dihydroxy-2-butanone-4-phosphate synthase activity"/>
    <property type="evidence" value="ECO:0007669"/>
    <property type="project" value="UniProtKB-EC"/>
</dbReference>
<dbReference type="GO" id="GO:0005829">
    <property type="term" value="C:cytosol"/>
    <property type="evidence" value="ECO:0007669"/>
    <property type="project" value="TreeGrafter"/>
</dbReference>
<dbReference type="Proteomes" id="UP000274843">
    <property type="component" value="Unassembled WGS sequence"/>
</dbReference>
<dbReference type="UniPathway" id="UPA00275">
    <property type="reaction ID" value="UER00399"/>
</dbReference>
<name>A0A3N2GRA1_9PSEU</name>
<organism evidence="6 7">
    <name type="scientific">Amycolatopsis thermoflava</name>
    <dbReference type="NCBI Taxonomy" id="84480"/>
    <lineage>
        <taxon>Bacteria</taxon>
        <taxon>Bacillati</taxon>
        <taxon>Actinomycetota</taxon>
        <taxon>Actinomycetes</taxon>
        <taxon>Pseudonocardiales</taxon>
        <taxon>Pseudonocardiaceae</taxon>
        <taxon>Amycolatopsis</taxon>
        <taxon>Amycolatopsis methanolica group</taxon>
    </lineage>
</organism>
<dbReference type="EC" id="4.1.99.12" evidence="3"/>
<keyword evidence="7" id="KW-1185">Reference proteome</keyword>
<proteinExistence type="predicted"/>
<dbReference type="SUPFAM" id="SSF55821">
    <property type="entry name" value="YrdC/RibB"/>
    <property type="match status" value="1"/>
</dbReference>
<gene>
    <name evidence="6" type="ORF">EDD35_1450</name>
</gene>
<dbReference type="GO" id="GO:0046872">
    <property type="term" value="F:metal ion binding"/>
    <property type="evidence" value="ECO:0007669"/>
    <property type="project" value="UniProtKB-KW"/>
</dbReference>
<dbReference type="Pfam" id="PF00926">
    <property type="entry name" value="DHBP_synthase"/>
    <property type="match status" value="1"/>
</dbReference>
<evidence type="ECO:0000256" key="1">
    <source>
        <dbReference type="ARBA" id="ARBA00002284"/>
    </source>
</evidence>
<accession>A0A3N2GRA1</accession>
<dbReference type="PANTHER" id="PTHR21327">
    <property type="entry name" value="GTP CYCLOHYDROLASE II-RELATED"/>
    <property type="match status" value="1"/>
</dbReference>
<dbReference type="GeneID" id="301842887"/>
<dbReference type="Gene3D" id="3.90.870.10">
    <property type="entry name" value="DHBP synthase"/>
    <property type="match status" value="1"/>
</dbReference>
<evidence type="ECO:0000256" key="3">
    <source>
        <dbReference type="ARBA" id="ARBA00012153"/>
    </source>
</evidence>
<reference evidence="6 7" key="1">
    <citation type="submission" date="2018-11" db="EMBL/GenBank/DDBJ databases">
        <title>Sequencing the genomes of 1000 actinobacteria strains.</title>
        <authorList>
            <person name="Klenk H.-P."/>
        </authorList>
    </citation>
    <scope>NUCLEOTIDE SEQUENCE [LARGE SCALE GENOMIC DNA]</scope>
    <source>
        <strain evidence="6 7">DSM 44348</strain>
    </source>
</reference>
<evidence type="ECO:0000256" key="2">
    <source>
        <dbReference type="ARBA" id="ARBA00004904"/>
    </source>
</evidence>
<keyword evidence="6" id="KW-0378">Hydrolase</keyword>
<dbReference type="InterPro" id="IPR017945">
    <property type="entry name" value="DHBP_synth_RibB-like_a/b_dom"/>
</dbReference>
<comment type="caution">
    <text evidence="6">The sequence shown here is derived from an EMBL/GenBank/DDBJ whole genome shotgun (WGS) entry which is preliminary data.</text>
</comment>
<comment type="function">
    <text evidence="1">Catalyzes the conversion of D-ribulose 5-phosphate to formate and 3,4-dihydroxy-2-butanone 4-phosphate.</text>
</comment>
<dbReference type="RefSeq" id="WP_167498998.1">
    <property type="nucleotide sequence ID" value="NZ_RKHY01000001.1"/>
</dbReference>
<comment type="pathway">
    <text evidence="2">Cofactor biosynthesis; riboflavin biosynthesis; 2-hydroxy-3-oxobutyl phosphate from D-ribulose 5-phosphate: step 1/1.</text>
</comment>
<dbReference type="InterPro" id="IPR000422">
    <property type="entry name" value="DHBP_synthase_RibB"/>
</dbReference>
<dbReference type="EMBL" id="RKHY01000001">
    <property type="protein sequence ID" value="ROS39156.1"/>
    <property type="molecule type" value="Genomic_DNA"/>
</dbReference>
<evidence type="ECO:0000313" key="7">
    <source>
        <dbReference type="Proteomes" id="UP000274843"/>
    </source>
</evidence>
<dbReference type="GO" id="GO:0009231">
    <property type="term" value="P:riboflavin biosynthetic process"/>
    <property type="evidence" value="ECO:0007669"/>
    <property type="project" value="UniProtKB-UniPathway"/>
</dbReference>
<sequence length="189" mass="19270">MTVLQESTTDTALGALRAGRPVVLLDDLGPHPERELVFAARSATTALVAGVVRRTSGFLVVTLPEPEADRLRLAAQSPADRGAPAYGVSVDAEGVGTGISAADRARTISLLGTPGTAPDVFTRPGHVITYRAHPDGVLGRATGREAAFDLVRLAGAGFAVAGAALTSDEPLPGLPVVTASGVLAHRLSH</sequence>
<evidence type="ECO:0000256" key="5">
    <source>
        <dbReference type="ARBA" id="ARBA00022723"/>
    </source>
</evidence>